<sequence length="210" mass="23364">MTELGLRERKKQQTRSRIRDAAIRLFAERGFDQVRVAEVAREAEVSEATVFNYFASKEDLVHDGMADFADGLVEALRLRPAGESLLSAFRTYVLRPHGLAEDDRAVARIATVARIVGDSPTLRARERQVFDRATRALAELIATENNTRADDVESWVIANALMGVNRALKELVHSQALAGHSGKRIAQDVLAQGRRALDILDEGLARYRTV</sequence>
<name>A0A7Z0WT72_9PSEU</name>
<dbReference type="Gene3D" id="1.10.357.10">
    <property type="entry name" value="Tetracycline Repressor, domain 2"/>
    <property type="match status" value="1"/>
</dbReference>
<dbReference type="Gene3D" id="1.10.10.60">
    <property type="entry name" value="Homeodomain-like"/>
    <property type="match status" value="1"/>
</dbReference>
<dbReference type="InterPro" id="IPR009057">
    <property type="entry name" value="Homeodomain-like_sf"/>
</dbReference>
<keyword evidence="3" id="KW-0804">Transcription</keyword>
<evidence type="ECO:0000313" key="7">
    <source>
        <dbReference type="Proteomes" id="UP000185696"/>
    </source>
</evidence>
<dbReference type="PRINTS" id="PR00455">
    <property type="entry name" value="HTHTETR"/>
</dbReference>
<reference evidence="6 7" key="1">
    <citation type="submission" date="2016-12" db="EMBL/GenBank/DDBJ databases">
        <title>The draft genome sequence of Actinophytocola xinjiangensis.</title>
        <authorList>
            <person name="Wang W."/>
            <person name="Yuan L."/>
        </authorList>
    </citation>
    <scope>NUCLEOTIDE SEQUENCE [LARGE SCALE GENOMIC DNA]</scope>
    <source>
        <strain evidence="6 7">CGMCC 4.4663</strain>
    </source>
</reference>
<feature type="DNA-binding region" description="H-T-H motif" evidence="4">
    <location>
        <begin position="35"/>
        <end position="54"/>
    </location>
</feature>
<dbReference type="Pfam" id="PF17754">
    <property type="entry name" value="TetR_C_14"/>
    <property type="match status" value="1"/>
</dbReference>
<dbReference type="InterPro" id="IPR050109">
    <property type="entry name" value="HTH-type_TetR-like_transc_reg"/>
</dbReference>
<dbReference type="PANTHER" id="PTHR30055">
    <property type="entry name" value="HTH-TYPE TRANSCRIPTIONAL REGULATOR RUTR"/>
    <property type="match status" value="1"/>
</dbReference>
<dbReference type="RefSeq" id="WP_075131290.1">
    <property type="nucleotide sequence ID" value="NZ_MSIF01000001.1"/>
</dbReference>
<evidence type="ECO:0000256" key="4">
    <source>
        <dbReference type="PROSITE-ProRule" id="PRU00335"/>
    </source>
</evidence>
<dbReference type="PANTHER" id="PTHR30055:SF234">
    <property type="entry name" value="HTH-TYPE TRANSCRIPTIONAL REGULATOR BETI"/>
    <property type="match status" value="1"/>
</dbReference>
<dbReference type="SUPFAM" id="SSF46689">
    <property type="entry name" value="Homeodomain-like"/>
    <property type="match status" value="1"/>
</dbReference>
<evidence type="ECO:0000313" key="6">
    <source>
        <dbReference type="EMBL" id="OLF14342.1"/>
    </source>
</evidence>
<keyword evidence="1" id="KW-0805">Transcription regulation</keyword>
<dbReference type="Pfam" id="PF00440">
    <property type="entry name" value="TetR_N"/>
    <property type="match status" value="1"/>
</dbReference>
<dbReference type="AlphaFoldDB" id="A0A7Z0WT72"/>
<dbReference type="GO" id="GO:0003700">
    <property type="term" value="F:DNA-binding transcription factor activity"/>
    <property type="evidence" value="ECO:0007669"/>
    <property type="project" value="TreeGrafter"/>
</dbReference>
<dbReference type="InterPro" id="IPR001647">
    <property type="entry name" value="HTH_TetR"/>
</dbReference>
<keyword evidence="7" id="KW-1185">Reference proteome</keyword>
<evidence type="ECO:0000256" key="1">
    <source>
        <dbReference type="ARBA" id="ARBA00023015"/>
    </source>
</evidence>
<dbReference type="EMBL" id="MSIF01000001">
    <property type="protein sequence ID" value="OLF14342.1"/>
    <property type="molecule type" value="Genomic_DNA"/>
</dbReference>
<evidence type="ECO:0000256" key="2">
    <source>
        <dbReference type="ARBA" id="ARBA00023125"/>
    </source>
</evidence>
<dbReference type="OrthoDB" id="3211155at2"/>
<keyword evidence="2 4" id="KW-0238">DNA-binding</keyword>
<feature type="domain" description="HTH tetR-type" evidence="5">
    <location>
        <begin position="12"/>
        <end position="72"/>
    </location>
</feature>
<proteinExistence type="predicted"/>
<dbReference type="Proteomes" id="UP000185696">
    <property type="component" value="Unassembled WGS sequence"/>
</dbReference>
<evidence type="ECO:0000256" key="3">
    <source>
        <dbReference type="ARBA" id="ARBA00023163"/>
    </source>
</evidence>
<comment type="caution">
    <text evidence="6">The sequence shown here is derived from an EMBL/GenBank/DDBJ whole genome shotgun (WGS) entry which is preliminary data.</text>
</comment>
<protein>
    <recommendedName>
        <fullName evidence="5">HTH tetR-type domain-containing protein</fullName>
    </recommendedName>
</protein>
<gene>
    <name evidence="6" type="ORF">BLA60_04230</name>
</gene>
<dbReference type="PROSITE" id="PS50977">
    <property type="entry name" value="HTH_TETR_2"/>
    <property type="match status" value="1"/>
</dbReference>
<dbReference type="GO" id="GO:0000976">
    <property type="term" value="F:transcription cis-regulatory region binding"/>
    <property type="evidence" value="ECO:0007669"/>
    <property type="project" value="TreeGrafter"/>
</dbReference>
<dbReference type="InterPro" id="IPR041347">
    <property type="entry name" value="MftR_C"/>
</dbReference>
<evidence type="ECO:0000259" key="5">
    <source>
        <dbReference type="PROSITE" id="PS50977"/>
    </source>
</evidence>
<accession>A0A7Z0WT72</accession>
<organism evidence="6 7">
    <name type="scientific">Actinophytocola xinjiangensis</name>
    <dbReference type="NCBI Taxonomy" id="485602"/>
    <lineage>
        <taxon>Bacteria</taxon>
        <taxon>Bacillati</taxon>
        <taxon>Actinomycetota</taxon>
        <taxon>Actinomycetes</taxon>
        <taxon>Pseudonocardiales</taxon>
        <taxon>Pseudonocardiaceae</taxon>
    </lineage>
</organism>